<keyword evidence="3" id="KW-1185">Reference proteome</keyword>
<dbReference type="EMBL" id="JAUSRB010000002">
    <property type="protein sequence ID" value="MDP9864303.1"/>
    <property type="molecule type" value="Genomic_DNA"/>
</dbReference>
<protein>
    <submittedName>
        <fullName evidence="2">RNA-binding Zn ribbon-like protein</fullName>
    </submittedName>
</protein>
<dbReference type="Proteomes" id="UP001230426">
    <property type="component" value="Unassembled WGS sequence"/>
</dbReference>
<dbReference type="SUPFAM" id="SSF160904">
    <property type="entry name" value="Jann2411-like"/>
    <property type="match status" value="1"/>
</dbReference>
<evidence type="ECO:0000259" key="1">
    <source>
        <dbReference type="Pfam" id="PF11706"/>
    </source>
</evidence>
<comment type="caution">
    <text evidence="2">The sequence shown here is derived from an EMBL/GenBank/DDBJ whole genome shotgun (WGS) entry which is preliminary data.</text>
</comment>
<dbReference type="InterPro" id="IPR010852">
    <property type="entry name" value="ABATE"/>
</dbReference>
<feature type="domain" description="Zinc finger CGNR" evidence="1">
    <location>
        <begin position="143"/>
        <end position="186"/>
    </location>
</feature>
<evidence type="ECO:0000313" key="2">
    <source>
        <dbReference type="EMBL" id="MDP9864303.1"/>
    </source>
</evidence>
<dbReference type="InterPro" id="IPR021005">
    <property type="entry name" value="Znf_CGNR"/>
</dbReference>
<reference evidence="2 3" key="1">
    <citation type="submission" date="2023-07" db="EMBL/GenBank/DDBJ databases">
        <title>Sequencing the genomes of 1000 actinobacteria strains.</title>
        <authorList>
            <person name="Klenk H.-P."/>
        </authorList>
    </citation>
    <scope>NUCLEOTIDE SEQUENCE [LARGE SCALE GENOMIC DNA]</scope>
    <source>
        <strain evidence="2 3">DSM 44109</strain>
    </source>
</reference>
<name>A0ABT9R4Y4_9ACTN</name>
<proteinExistence type="predicted"/>
<accession>A0ABT9R4Y4</accession>
<organism evidence="2 3">
    <name type="scientific">Streptosporangium brasiliense</name>
    <dbReference type="NCBI Taxonomy" id="47480"/>
    <lineage>
        <taxon>Bacteria</taxon>
        <taxon>Bacillati</taxon>
        <taxon>Actinomycetota</taxon>
        <taxon>Actinomycetes</taxon>
        <taxon>Streptosporangiales</taxon>
        <taxon>Streptosporangiaceae</taxon>
        <taxon>Streptosporangium</taxon>
    </lineage>
</organism>
<sequence length="190" mass="21382">MTRTRPLLGEPLALDLVNTAWVEQGAWVDFFDDFGGTESWLAEHGLPGDAEQAREPLVMARQALRTVLSDRLRTTLSDGEEQPGATSGEGEALLDAVLEHGSRRPRLRGAQPYEKIVVDHPSWHAAWLAAADLVRLMGERPERIRKCSNPACVLWFYDTSKNGSRRWCSMEACGNRAKSNRFQKRHRSLD</sequence>
<dbReference type="InterPro" id="IPR023286">
    <property type="entry name" value="ABATE_dom_sf"/>
</dbReference>
<dbReference type="Pfam" id="PF11706">
    <property type="entry name" value="zf-CGNR"/>
    <property type="match status" value="1"/>
</dbReference>
<dbReference type="PANTHER" id="PTHR35525:SF3">
    <property type="entry name" value="BLL6575 PROTEIN"/>
    <property type="match status" value="1"/>
</dbReference>
<dbReference type="RefSeq" id="WP_306861953.1">
    <property type="nucleotide sequence ID" value="NZ_JAUSRB010000002.1"/>
</dbReference>
<dbReference type="Pfam" id="PF07336">
    <property type="entry name" value="ABATE"/>
    <property type="match status" value="1"/>
</dbReference>
<dbReference type="Gene3D" id="1.10.3300.10">
    <property type="entry name" value="Jann2411-like domain"/>
    <property type="match status" value="1"/>
</dbReference>
<gene>
    <name evidence="2" type="ORF">J2S55_003569</name>
</gene>
<dbReference type="PANTHER" id="PTHR35525">
    <property type="entry name" value="BLL6575 PROTEIN"/>
    <property type="match status" value="1"/>
</dbReference>
<evidence type="ECO:0000313" key="3">
    <source>
        <dbReference type="Proteomes" id="UP001230426"/>
    </source>
</evidence>